<evidence type="ECO:0000256" key="7">
    <source>
        <dbReference type="ARBA" id="ARBA00023225"/>
    </source>
</evidence>
<keyword evidence="5" id="KW-1005">Bacterial flagellum biogenesis</keyword>
<evidence type="ECO:0000256" key="1">
    <source>
        <dbReference type="ARBA" id="ARBA00003041"/>
    </source>
</evidence>
<evidence type="ECO:0000313" key="10">
    <source>
        <dbReference type="EMBL" id="ANV97365.1"/>
    </source>
</evidence>
<comment type="function">
    <text evidence="1">Needed for flagellar regrowth and assembly.</text>
</comment>
<protein>
    <recommendedName>
        <fullName evidence="3">Flagellar assembly protein FliH</fullName>
    </recommendedName>
</protein>
<proteinExistence type="inferred from homology"/>
<dbReference type="GO" id="GO:0005829">
    <property type="term" value="C:cytosol"/>
    <property type="evidence" value="ECO:0007669"/>
    <property type="project" value="TreeGrafter"/>
</dbReference>
<dbReference type="Proteomes" id="UP000092884">
    <property type="component" value="Chromosome"/>
</dbReference>
<keyword evidence="8" id="KW-0175">Coiled coil</keyword>
<evidence type="ECO:0000256" key="2">
    <source>
        <dbReference type="ARBA" id="ARBA00006602"/>
    </source>
</evidence>
<keyword evidence="7" id="KW-1006">Bacterial flagellum protein export</keyword>
<gene>
    <name evidence="10" type="ORF">BBW65_00355</name>
</gene>
<evidence type="ECO:0000256" key="6">
    <source>
        <dbReference type="ARBA" id="ARBA00022927"/>
    </source>
</evidence>
<dbReference type="GO" id="GO:0015031">
    <property type="term" value="P:protein transport"/>
    <property type="evidence" value="ECO:0007669"/>
    <property type="project" value="UniProtKB-KW"/>
</dbReference>
<evidence type="ECO:0000256" key="8">
    <source>
        <dbReference type="SAM" id="Coils"/>
    </source>
</evidence>
<keyword evidence="4" id="KW-0813">Transport</keyword>
<accession>A0A1B1U3U5</accession>
<evidence type="ECO:0000259" key="9">
    <source>
        <dbReference type="Pfam" id="PF02108"/>
    </source>
</evidence>
<feature type="coiled-coil region" evidence="8">
    <location>
        <begin position="110"/>
        <end position="155"/>
    </location>
</feature>
<keyword evidence="11" id="KW-1185">Reference proteome</keyword>
<evidence type="ECO:0000256" key="5">
    <source>
        <dbReference type="ARBA" id="ARBA00022795"/>
    </source>
</evidence>
<evidence type="ECO:0000313" key="11">
    <source>
        <dbReference type="Proteomes" id="UP000092884"/>
    </source>
</evidence>
<organism evidence="10 11">
    <name type="scientific">Helicobacter enhydrae</name>
    <dbReference type="NCBI Taxonomy" id="222136"/>
    <lineage>
        <taxon>Bacteria</taxon>
        <taxon>Pseudomonadati</taxon>
        <taxon>Campylobacterota</taxon>
        <taxon>Epsilonproteobacteria</taxon>
        <taxon>Campylobacterales</taxon>
        <taxon>Helicobacteraceae</taxon>
        <taxon>Helicobacter</taxon>
    </lineage>
</organism>
<dbReference type="PANTHER" id="PTHR34982:SF1">
    <property type="entry name" value="FLAGELLAR ASSEMBLY PROTEIN FLIH"/>
    <property type="match status" value="1"/>
</dbReference>
<sequence length="262" mass="29688">MKLLNNESFEENNYIAGEMQEGHIIKKYEFRNIEKEPELVNAIEEKGIYTPPAPQQVPEIDNEKLEELLKGQKLLEEKILALSTQIEAQNQGEGKELEAVRQSAYQQGLLEGEQKAKEKMQIEQDHQEQRVVLALQELDQHLAAIKTRITEIEKDLSVIALDIAKEVILQEVQERHQEIALTLAKELLAPVAENITVTLRVNPLDLNHLQERIEGTRQVEFVADPSVGKGGVVINSAYANFDGSILSRYKHLKQSLLDEKGL</sequence>
<dbReference type="GO" id="GO:0044781">
    <property type="term" value="P:bacterial-type flagellum organization"/>
    <property type="evidence" value="ECO:0007669"/>
    <property type="project" value="UniProtKB-KW"/>
</dbReference>
<comment type="similarity">
    <text evidence="2">Belongs to the FliH family.</text>
</comment>
<reference evidence="11" key="1">
    <citation type="submission" date="2016-07" db="EMBL/GenBank/DDBJ databases">
        <authorList>
            <person name="Florea S."/>
            <person name="Webb J.S."/>
            <person name="Jaromczyk J."/>
            <person name="Schardl C.L."/>
        </authorList>
    </citation>
    <scope>NUCLEOTIDE SEQUENCE [LARGE SCALE GENOMIC DNA]</scope>
    <source>
        <strain evidence="11">MIT 01-6242</strain>
    </source>
</reference>
<dbReference type="AlphaFoldDB" id="A0A1B1U3U5"/>
<dbReference type="EMBL" id="CP016503">
    <property type="protein sequence ID" value="ANV97365.1"/>
    <property type="molecule type" value="Genomic_DNA"/>
</dbReference>
<dbReference type="InterPro" id="IPR051472">
    <property type="entry name" value="T3SS_Stator/FliH"/>
</dbReference>
<feature type="domain" description="Flagellar assembly protein FliH/Type III secretion system HrpE" evidence="9">
    <location>
        <begin position="133"/>
        <end position="251"/>
    </location>
</feature>
<dbReference type="InterPro" id="IPR018035">
    <property type="entry name" value="Flagellar_FliH/T3SS_HrpE"/>
</dbReference>
<dbReference type="PANTHER" id="PTHR34982">
    <property type="entry name" value="YOP PROTEINS TRANSLOCATION PROTEIN L"/>
    <property type="match status" value="1"/>
</dbReference>
<evidence type="ECO:0000256" key="3">
    <source>
        <dbReference type="ARBA" id="ARBA00016507"/>
    </source>
</evidence>
<name>A0A1B1U3U5_9HELI</name>
<dbReference type="STRING" id="222136.BBW65_00355"/>
<dbReference type="RefSeq" id="WP_066338248.1">
    <property type="nucleotide sequence ID" value="NZ_CP016503.1"/>
</dbReference>
<keyword evidence="6" id="KW-0653">Protein transport</keyword>
<evidence type="ECO:0000256" key="4">
    <source>
        <dbReference type="ARBA" id="ARBA00022448"/>
    </source>
</evidence>
<dbReference type="Pfam" id="PF02108">
    <property type="entry name" value="FliH"/>
    <property type="match status" value="1"/>
</dbReference>
<dbReference type="KEGG" id="het:BBW65_00355"/>